<evidence type="ECO:0000313" key="2">
    <source>
        <dbReference type="EMBL" id="MFC4309170.1"/>
    </source>
</evidence>
<evidence type="ECO:0000259" key="1">
    <source>
        <dbReference type="SMART" id="SM00382"/>
    </source>
</evidence>
<dbReference type="InterPro" id="IPR003593">
    <property type="entry name" value="AAA+_ATPase"/>
</dbReference>
<dbReference type="GO" id="GO:0005524">
    <property type="term" value="F:ATP binding"/>
    <property type="evidence" value="ECO:0007669"/>
    <property type="project" value="UniProtKB-KW"/>
</dbReference>
<feature type="domain" description="AAA+ ATPase" evidence="1">
    <location>
        <begin position="126"/>
        <end position="242"/>
    </location>
</feature>
<dbReference type="SMART" id="SM00382">
    <property type="entry name" value="AAA"/>
    <property type="match status" value="1"/>
</dbReference>
<gene>
    <name evidence="2" type="ORF">ACFPN2_08770</name>
</gene>
<comment type="caution">
    <text evidence="2">The sequence shown here is derived from an EMBL/GenBank/DDBJ whole genome shotgun (WGS) entry which is preliminary data.</text>
</comment>
<dbReference type="Pfam" id="PF13173">
    <property type="entry name" value="AAA_14"/>
    <property type="match status" value="1"/>
</dbReference>
<keyword evidence="2" id="KW-0067">ATP-binding</keyword>
<dbReference type="EMBL" id="JBHSDU010000003">
    <property type="protein sequence ID" value="MFC4309170.1"/>
    <property type="molecule type" value="Genomic_DNA"/>
</dbReference>
<dbReference type="SUPFAM" id="SSF52540">
    <property type="entry name" value="P-loop containing nucleoside triphosphate hydrolases"/>
    <property type="match status" value="1"/>
</dbReference>
<reference evidence="3" key="1">
    <citation type="journal article" date="2019" name="Int. J. Syst. Evol. Microbiol.">
        <title>The Global Catalogue of Microorganisms (GCM) 10K type strain sequencing project: providing services to taxonomists for standard genome sequencing and annotation.</title>
        <authorList>
            <consortium name="The Broad Institute Genomics Platform"/>
            <consortium name="The Broad Institute Genome Sequencing Center for Infectious Disease"/>
            <person name="Wu L."/>
            <person name="Ma J."/>
        </authorList>
    </citation>
    <scope>NUCLEOTIDE SEQUENCE [LARGE SCALE GENOMIC DNA]</scope>
    <source>
        <strain evidence="3">CGMCC 1.10759</strain>
    </source>
</reference>
<keyword evidence="3" id="KW-1185">Reference proteome</keyword>
<sequence length="500" mass="54460">MARSIQHSDCKGIWLGRTDAGSKPDQGANGISHLPTPPVFTIPSTPIDSPSLAAAPAAPITGEPVNAHSRKRGRAIYTNPGRLSRPAARICKAVPSGILANLKYHVKNTRMLKRRYQAEVESALTRQAAVALIGPRQAGKTTLALAVAETRPSIYLDLESPQDRAKLAEPELYFGQHPEELIILDEIHRAPEIFQTLRGVIDRARRKGKRTGLFLLLGSAAIDLLRQSGETLAGRIEYVNMSPFDALEVGAESATQERLWLRGGFPDSFLAASDEDSFRLRQSFIRTYLERDVPQFGPRVPAETLHRLWTMLAHNQAATLNASRLAAALDMSSPTIARYIDLLADLLLVRRLPPFHANAGKRLVKSPKVYVRDSGLVHALLGLRTFDDLFGHPVSGASWEGFVLESLLSAASPSAAASFYRTAAGAEMDLVLELGGRAGRWAIEIKRGLAPTLTKGFHSAREDLAPKKTFVVYSGTERYPLAEGVEAIGHVAMAQELLSV</sequence>
<evidence type="ECO:0000313" key="3">
    <source>
        <dbReference type="Proteomes" id="UP001595904"/>
    </source>
</evidence>
<keyword evidence="2" id="KW-0547">Nucleotide-binding</keyword>
<dbReference type="InterPro" id="IPR025420">
    <property type="entry name" value="DUF4143"/>
</dbReference>
<dbReference type="PANTHER" id="PTHR43566">
    <property type="entry name" value="CONSERVED PROTEIN"/>
    <property type="match status" value="1"/>
</dbReference>
<dbReference type="InterPro" id="IPR041682">
    <property type="entry name" value="AAA_14"/>
</dbReference>
<accession>A0ABV8SPC2</accession>
<dbReference type="PANTHER" id="PTHR43566:SF2">
    <property type="entry name" value="DUF4143 DOMAIN-CONTAINING PROTEIN"/>
    <property type="match status" value="1"/>
</dbReference>
<dbReference type="Proteomes" id="UP001595904">
    <property type="component" value="Unassembled WGS sequence"/>
</dbReference>
<dbReference type="RefSeq" id="WP_380596232.1">
    <property type="nucleotide sequence ID" value="NZ_JBHSDU010000003.1"/>
</dbReference>
<protein>
    <submittedName>
        <fullName evidence="2">ATP-binding protein</fullName>
    </submittedName>
</protein>
<dbReference type="Gene3D" id="3.40.50.300">
    <property type="entry name" value="P-loop containing nucleotide triphosphate hydrolases"/>
    <property type="match status" value="1"/>
</dbReference>
<dbReference type="InterPro" id="IPR027417">
    <property type="entry name" value="P-loop_NTPase"/>
</dbReference>
<proteinExistence type="predicted"/>
<dbReference type="Pfam" id="PF13635">
    <property type="entry name" value="DUF4143"/>
    <property type="match status" value="1"/>
</dbReference>
<name>A0ABV8SPC2_9GAMM</name>
<organism evidence="2 3">
    <name type="scientific">Steroidobacter flavus</name>
    <dbReference type="NCBI Taxonomy" id="1842136"/>
    <lineage>
        <taxon>Bacteria</taxon>
        <taxon>Pseudomonadati</taxon>
        <taxon>Pseudomonadota</taxon>
        <taxon>Gammaproteobacteria</taxon>
        <taxon>Steroidobacterales</taxon>
        <taxon>Steroidobacteraceae</taxon>
        <taxon>Steroidobacter</taxon>
    </lineage>
</organism>